<dbReference type="PANTHER" id="PTHR18895:SF74">
    <property type="entry name" value="MTRF1L RELEASE FACTOR GLUTAMINE METHYLTRANSFERASE"/>
    <property type="match status" value="1"/>
</dbReference>
<dbReference type="GO" id="GO:0032259">
    <property type="term" value="P:methylation"/>
    <property type="evidence" value="ECO:0007669"/>
    <property type="project" value="UniProtKB-KW"/>
</dbReference>
<keyword evidence="4" id="KW-0949">S-adenosyl-L-methionine</keyword>
<organism evidence="7 8">
    <name type="scientific">Demequina lutea</name>
    <dbReference type="NCBI Taxonomy" id="431489"/>
    <lineage>
        <taxon>Bacteria</taxon>
        <taxon>Bacillati</taxon>
        <taxon>Actinomycetota</taxon>
        <taxon>Actinomycetes</taxon>
        <taxon>Micrococcales</taxon>
        <taxon>Demequinaceae</taxon>
        <taxon>Demequina</taxon>
    </lineage>
</organism>
<dbReference type="InterPro" id="IPR050320">
    <property type="entry name" value="N5-glutamine_MTase"/>
</dbReference>
<evidence type="ECO:0000259" key="6">
    <source>
        <dbReference type="Pfam" id="PF05175"/>
    </source>
</evidence>
<proteinExistence type="predicted"/>
<dbReference type="Gene3D" id="3.40.50.150">
    <property type="entry name" value="Vaccinia Virus protein VP39"/>
    <property type="match status" value="1"/>
</dbReference>
<dbReference type="PANTHER" id="PTHR18895">
    <property type="entry name" value="HEMK METHYLTRANSFERASE"/>
    <property type="match status" value="1"/>
</dbReference>
<keyword evidence="2 7" id="KW-0489">Methyltransferase</keyword>
<keyword evidence="8" id="KW-1185">Reference proteome</keyword>
<dbReference type="AlphaFoldDB" id="A0A7Y9ZC88"/>
<comment type="catalytic activity">
    <reaction evidence="5">
        <text>L-glutaminyl-[peptide chain release factor] + S-adenosyl-L-methionine = N(5)-methyl-L-glutaminyl-[peptide chain release factor] + S-adenosyl-L-homocysteine + H(+)</text>
        <dbReference type="Rhea" id="RHEA:42896"/>
        <dbReference type="Rhea" id="RHEA-COMP:10271"/>
        <dbReference type="Rhea" id="RHEA-COMP:10272"/>
        <dbReference type="ChEBI" id="CHEBI:15378"/>
        <dbReference type="ChEBI" id="CHEBI:30011"/>
        <dbReference type="ChEBI" id="CHEBI:57856"/>
        <dbReference type="ChEBI" id="CHEBI:59789"/>
        <dbReference type="ChEBI" id="CHEBI:61891"/>
        <dbReference type="EC" id="2.1.1.297"/>
    </reaction>
</comment>
<sequence length="254" mass="26036">MTDDALVARLRAAGCVFAEDEAAALRSAAGHEDELEPMVTRRIAGEPLEVVIGYAEFAGLRIPAAAGVFVPRVRTQFVAKLAAQFAPPSSIVVDLCCGSGAIAAAVAHARPDLSVWAADIDPMAVALASKALARFGAQALVSDMDAALPASLRGRVAVLASCPPYVPTGEVALMPPEARDHEPLAALDGGADGAAMQARVFEAALRLLTPDGVCIVETSDHLSDATLAAAVVAGLTAHVETDDDIDAVVVVARR</sequence>
<gene>
    <name evidence="7" type="ORF">BKA03_002821</name>
</gene>
<dbReference type="InterPro" id="IPR004556">
    <property type="entry name" value="HemK-like"/>
</dbReference>
<dbReference type="SUPFAM" id="SSF53335">
    <property type="entry name" value="S-adenosyl-L-methionine-dependent methyltransferases"/>
    <property type="match status" value="1"/>
</dbReference>
<name>A0A7Y9ZC88_9MICO</name>
<reference evidence="7 8" key="1">
    <citation type="submission" date="2020-07" db="EMBL/GenBank/DDBJ databases">
        <title>Sequencing the genomes of 1000 actinobacteria strains.</title>
        <authorList>
            <person name="Klenk H.-P."/>
        </authorList>
    </citation>
    <scope>NUCLEOTIDE SEQUENCE [LARGE SCALE GENOMIC DNA]</scope>
    <source>
        <strain evidence="7 8">DSM 19970</strain>
    </source>
</reference>
<dbReference type="InterPro" id="IPR007848">
    <property type="entry name" value="Small_mtfrase_dom"/>
</dbReference>
<evidence type="ECO:0000313" key="7">
    <source>
        <dbReference type="EMBL" id="NYI42702.1"/>
    </source>
</evidence>
<dbReference type="EC" id="2.1.1.297" evidence="1"/>
<dbReference type="NCBIfam" id="TIGR00536">
    <property type="entry name" value="hemK_fam"/>
    <property type="match status" value="1"/>
</dbReference>
<evidence type="ECO:0000256" key="1">
    <source>
        <dbReference type="ARBA" id="ARBA00012771"/>
    </source>
</evidence>
<comment type="caution">
    <text evidence="7">The sequence shown here is derived from an EMBL/GenBank/DDBJ whole genome shotgun (WGS) entry which is preliminary data.</text>
</comment>
<dbReference type="EMBL" id="JACBZO010000001">
    <property type="protein sequence ID" value="NYI42702.1"/>
    <property type="molecule type" value="Genomic_DNA"/>
</dbReference>
<protein>
    <recommendedName>
        <fullName evidence="1">peptide chain release factor N(5)-glutamine methyltransferase</fullName>
        <ecNumber evidence="1">2.1.1.297</ecNumber>
    </recommendedName>
</protein>
<dbReference type="InterPro" id="IPR029063">
    <property type="entry name" value="SAM-dependent_MTases_sf"/>
</dbReference>
<evidence type="ECO:0000256" key="4">
    <source>
        <dbReference type="ARBA" id="ARBA00022691"/>
    </source>
</evidence>
<feature type="domain" description="Methyltransferase small" evidence="6">
    <location>
        <begin position="81"/>
        <end position="166"/>
    </location>
</feature>
<evidence type="ECO:0000256" key="5">
    <source>
        <dbReference type="ARBA" id="ARBA00048391"/>
    </source>
</evidence>
<dbReference type="GO" id="GO:0102559">
    <property type="term" value="F:peptide chain release factor N(5)-glutamine methyltransferase activity"/>
    <property type="evidence" value="ECO:0007669"/>
    <property type="project" value="UniProtKB-EC"/>
</dbReference>
<dbReference type="RefSeq" id="WP_062075162.1">
    <property type="nucleotide sequence ID" value="NZ_BBRC01000006.1"/>
</dbReference>
<accession>A0A7Y9ZC88</accession>
<evidence type="ECO:0000313" key="8">
    <source>
        <dbReference type="Proteomes" id="UP000547973"/>
    </source>
</evidence>
<dbReference type="Pfam" id="PF05175">
    <property type="entry name" value="MTS"/>
    <property type="match status" value="1"/>
</dbReference>
<dbReference type="InterPro" id="IPR022446">
    <property type="entry name" value="MeTrfrase_put"/>
</dbReference>
<dbReference type="NCBIfam" id="TIGR03704">
    <property type="entry name" value="PrmC_rel_meth"/>
    <property type="match status" value="1"/>
</dbReference>
<evidence type="ECO:0000256" key="2">
    <source>
        <dbReference type="ARBA" id="ARBA00022603"/>
    </source>
</evidence>
<dbReference type="OrthoDB" id="9800643at2"/>
<dbReference type="Proteomes" id="UP000547973">
    <property type="component" value="Unassembled WGS sequence"/>
</dbReference>
<evidence type="ECO:0000256" key="3">
    <source>
        <dbReference type="ARBA" id="ARBA00022679"/>
    </source>
</evidence>
<keyword evidence="3 7" id="KW-0808">Transferase</keyword>